<name>A0A6S7BU21_9BURK</name>
<sequence>MSTLSRSVALVSGVLLYMMMQSALPDEPAATVYKLCRDKPSAAEQRDCYPAVVRHSEIELAAAEKKVRAGMVELEKISEGSRATHPVRAFGQAERAFRTFRDAESNRALAAYGSGNGGGLAVFVTIIEMNIARANQLTGEAGPR</sequence>
<evidence type="ECO:0000256" key="1">
    <source>
        <dbReference type="SAM" id="SignalP"/>
    </source>
</evidence>
<dbReference type="RefSeq" id="WP_175151999.1">
    <property type="nucleotide sequence ID" value="NZ_CADIKK010000026.1"/>
</dbReference>
<dbReference type="Pfam" id="PF07007">
    <property type="entry name" value="LprI"/>
    <property type="match status" value="1"/>
</dbReference>
<proteinExistence type="predicted"/>
<feature type="chain" id="PRO_5028903177" description="Lysozyme inhibitor LprI-like N-terminal domain-containing protein" evidence="1">
    <location>
        <begin position="26"/>
        <end position="144"/>
    </location>
</feature>
<feature type="domain" description="Lysozyme inhibitor LprI-like N-terminal" evidence="2">
    <location>
        <begin position="36"/>
        <end position="137"/>
    </location>
</feature>
<organism evidence="3 4">
    <name type="scientific">Paraburkholderia ultramafica</name>
    <dbReference type="NCBI Taxonomy" id="1544867"/>
    <lineage>
        <taxon>Bacteria</taxon>
        <taxon>Pseudomonadati</taxon>
        <taxon>Pseudomonadota</taxon>
        <taxon>Betaproteobacteria</taxon>
        <taxon>Burkholderiales</taxon>
        <taxon>Burkholderiaceae</taxon>
        <taxon>Paraburkholderia</taxon>
    </lineage>
</organism>
<protein>
    <recommendedName>
        <fullName evidence="2">Lysozyme inhibitor LprI-like N-terminal domain-containing protein</fullName>
    </recommendedName>
</protein>
<gene>
    <name evidence="3" type="ORF">LMG28614_04940</name>
</gene>
<dbReference type="Gene3D" id="1.20.1270.180">
    <property type="match status" value="1"/>
</dbReference>
<evidence type="ECO:0000313" key="3">
    <source>
        <dbReference type="EMBL" id="CAB3799323.1"/>
    </source>
</evidence>
<dbReference type="Proteomes" id="UP000494365">
    <property type="component" value="Unassembled WGS sequence"/>
</dbReference>
<keyword evidence="1" id="KW-0732">Signal</keyword>
<dbReference type="EMBL" id="CADIKK010000026">
    <property type="protein sequence ID" value="CAB3799323.1"/>
    <property type="molecule type" value="Genomic_DNA"/>
</dbReference>
<evidence type="ECO:0000259" key="2">
    <source>
        <dbReference type="Pfam" id="PF07007"/>
    </source>
</evidence>
<reference evidence="3 4" key="1">
    <citation type="submission" date="2020-04" db="EMBL/GenBank/DDBJ databases">
        <authorList>
            <person name="De Canck E."/>
        </authorList>
    </citation>
    <scope>NUCLEOTIDE SEQUENCE [LARGE SCALE GENOMIC DNA]</scope>
    <source>
        <strain evidence="3 4">LMG 28614</strain>
    </source>
</reference>
<keyword evidence="4" id="KW-1185">Reference proteome</keyword>
<dbReference type="AlphaFoldDB" id="A0A6S7BU21"/>
<accession>A0A6S7BU21</accession>
<feature type="signal peptide" evidence="1">
    <location>
        <begin position="1"/>
        <end position="25"/>
    </location>
</feature>
<dbReference type="InterPro" id="IPR009739">
    <property type="entry name" value="LprI-like_N"/>
</dbReference>
<evidence type="ECO:0000313" key="4">
    <source>
        <dbReference type="Proteomes" id="UP000494365"/>
    </source>
</evidence>